<dbReference type="Pfam" id="PF01926">
    <property type="entry name" value="MMR_HSR1"/>
    <property type="match status" value="1"/>
</dbReference>
<dbReference type="InterPro" id="IPR027417">
    <property type="entry name" value="P-loop_NTPase"/>
</dbReference>
<accession>A0ABX3MNA5</accession>
<dbReference type="RefSeq" id="WP_078573296.1">
    <property type="nucleotide sequence ID" value="NZ_JACIZB010000023.1"/>
</dbReference>
<evidence type="ECO:0000313" key="2">
    <source>
        <dbReference type="EMBL" id="OOY12735.1"/>
    </source>
</evidence>
<organism evidence="2 3">
    <name type="scientific">Thioclava marina</name>
    <dbReference type="NCBI Taxonomy" id="1915077"/>
    <lineage>
        <taxon>Bacteria</taxon>
        <taxon>Pseudomonadati</taxon>
        <taxon>Pseudomonadota</taxon>
        <taxon>Alphaproteobacteria</taxon>
        <taxon>Rhodobacterales</taxon>
        <taxon>Paracoccaceae</taxon>
        <taxon>Thioclava</taxon>
    </lineage>
</organism>
<feature type="domain" description="G" evidence="1">
    <location>
        <begin position="20"/>
        <end position="144"/>
    </location>
</feature>
<gene>
    <name evidence="2" type="ORF">BMG00_02575</name>
</gene>
<dbReference type="Gene3D" id="3.40.50.300">
    <property type="entry name" value="P-loop containing nucleotide triphosphate hydrolases"/>
    <property type="match status" value="1"/>
</dbReference>
<evidence type="ECO:0000313" key="3">
    <source>
        <dbReference type="Proteomes" id="UP000242224"/>
    </source>
</evidence>
<reference evidence="2 3" key="1">
    <citation type="submission" date="2016-11" db="EMBL/GenBank/DDBJ databases">
        <title>A multilocus sequence analysis scheme for characterization of bacteria in the genus Thioclava.</title>
        <authorList>
            <person name="Liu Y."/>
            <person name="Shao Z."/>
        </authorList>
    </citation>
    <scope>NUCLEOTIDE SEQUENCE [LARGE SCALE GENOMIC DNA]</scope>
    <source>
        <strain evidence="2 3">11.10-0-13</strain>
    </source>
</reference>
<name>A0ABX3MNA5_9RHOB</name>
<keyword evidence="3" id="KW-1185">Reference proteome</keyword>
<proteinExistence type="predicted"/>
<sequence length="442" mass="47982">MMHKAIGEHTAVLLERKPVRVVICGEVNSGKSTVLNALLRERLIEDNLGRDQRPVVYANWRATPGRELRDADGRIVSEGDAEACELHLWSPQPHLRGIELIEVPLTQAEDLSDEQIALIGSADLMIWVTIASQAWRLTEKSLIEALGSARPENCILAISRADKLRSDNDRARLLMRVERESANWFDRCLFVSGARERLGQALASEEGFVQTGGAALLEAVREFRHVSTPKGEGVADCAVLDARAAARTAPVPPGSGGKVLRFPGGESAREPLPVTAEPVITCESVPEPEFEPEAACEPALEPEAAFEPEAPAQIRLPDDIARALRLSRECREALAHEGLDEGVLAAGRIVPQMREIDPLHGAPEEILRAGHASADLVNALRTIYGERFGEQDLSGLNFTMKQGRLLARILPQGDLVFALCDPARVSEGAAMQVMGRLCEGAA</sequence>
<dbReference type="EMBL" id="MPZS01000001">
    <property type="protein sequence ID" value="OOY12735.1"/>
    <property type="molecule type" value="Genomic_DNA"/>
</dbReference>
<dbReference type="InterPro" id="IPR006073">
    <property type="entry name" value="GTP-bd"/>
</dbReference>
<dbReference type="SUPFAM" id="SSF52540">
    <property type="entry name" value="P-loop containing nucleoside triphosphate hydrolases"/>
    <property type="match status" value="1"/>
</dbReference>
<comment type="caution">
    <text evidence="2">The sequence shown here is derived from an EMBL/GenBank/DDBJ whole genome shotgun (WGS) entry which is preliminary data.</text>
</comment>
<evidence type="ECO:0000259" key="1">
    <source>
        <dbReference type="Pfam" id="PF01926"/>
    </source>
</evidence>
<protein>
    <recommendedName>
        <fullName evidence="1">G domain-containing protein</fullName>
    </recommendedName>
</protein>
<dbReference type="Proteomes" id="UP000242224">
    <property type="component" value="Unassembled WGS sequence"/>
</dbReference>